<dbReference type="AlphaFoldDB" id="A0A3A8EY55"/>
<evidence type="ECO:0000313" key="1">
    <source>
        <dbReference type="EMBL" id="RKG35670.1"/>
    </source>
</evidence>
<sequence length="120" mass="13555">MASGSQIIINKNGVTVITPGKFESKAGQHKFENGAKVKYQLPHIPDVSNPYVLQYLVKNKENQAMVNKPYLSIDEDGNIRKGKTDENGFMQLTKMPSPQKVTTWVMMNEIEQAKEEDIED</sequence>
<comment type="caution">
    <text evidence="1">The sequence shown here is derived from an EMBL/GenBank/DDBJ whole genome shotgun (WGS) entry which is preliminary data.</text>
</comment>
<evidence type="ECO:0000313" key="2">
    <source>
        <dbReference type="Proteomes" id="UP000269001"/>
    </source>
</evidence>
<dbReference type="EMBL" id="RAXU01000002">
    <property type="protein sequence ID" value="RKG35670.1"/>
    <property type="molecule type" value="Genomic_DNA"/>
</dbReference>
<reference evidence="1 2" key="1">
    <citation type="submission" date="2018-09" db="EMBL/GenBank/DDBJ databases">
        <title>The draft genome of Acinetobacter spp. strains.</title>
        <authorList>
            <person name="Qin J."/>
            <person name="Feng Y."/>
            <person name="Zong Z."/>
        </authorList>
    </citation>
    <scope>NUCLEOTIDE SEQUENCE [LARGE SCALE GENOMIC DNA]</scope>
    <source>
        <strain evidence="1 2">WCHAc060096</strain>
    </source>
</reference>
<protein>
    <submittedName>
        <fullName evidence="1">Uncharacterized protein</fullName>
    </submittedName>
</protein>
<accession>A0A3A8EY55</accession>
<organism evidence="1 2">
    <name type="scientific">Acinetobacter guerrae</name>
    <dbReference type="NCBI Taxonomy" id="1843371"/>
    <lineage>
        <taxon>Bacteria</taxon>
        <taxon>Pseudomonadati</taxon>
        <taxon>Pseudomonadota</taxon>
        <taxon>Gammaproteobacteria</taxon>
        <taxon>Moraxellales</taxon>
        <taxon>Moraxellaceae</taxon>
        <taxon>Acinetobacter</taxon>
    </lineage>
</organism>
<gene>
    <name evidence="1" type="ORF">D7V21_02010</name>
</gene>
<dbReference type="Proteomes" id="UP000269001">
    <property type="component" value="Unassembled WGS sequence"/>
</dbReference>
<keyword evidence="2" id="KW-1185">Reference proteome</keyword>
<name>A0A3A8EY55_9GAMM</name>
<proteinExistence type="predicted"/>
<dbReference type="RefSeq" id="WP_120368864.1">
    <property type="nucleotide sequence ID" value="NZ_RAXU01000002.1"/>
</dbReference>